<dbReference type="EMBL" id="JBHSPA010000089">
    <property type="protein sequence ID" value="MFC5833182.1"/>
    <property type="molecule type" value="Genomic_DNA"/>
</dbReference>
<name>A0ABW1D6P4_9ACTN</name>
<evidence type="ECO:0000256" key="1">
    <source>
        <dbReference type="SAM" id="MobiDB-lite"/>
    </source>
</evidence>
<proteinExistence type="predicted"/>
<dbReference type="RefSeq" id="WP_379522608.1">
    <property type="nucleotide sequence ID" value="NZ_JBHSPA010000089.1"/>
</dbReference>
<sequence>MRVQYLGSGSGEGGSPTLFATDRDTILVQGYVVTDPQALSDIGEVPDGETVVEITREILRFADEPLTVDPRNNRQRATSTEGQEAL</sequence>
<gene>
    <name evidence="2" type="ORF">ACFPZ3_55825</name>
</gene>
<evidence type="ECO:0000313" key="3">
    <source>
        <dbReference type="Proteomes" id="UP001596058"/>
    </source>
</evidence>
<accession>A0ABW1D6P4</accession>
<protein>
    <submittedName>
        <fullName evidence="2">Uncharacterized protein</fullName>
    </submittedName>
</protein>
<reference evidence="3" key="1">
    <citation type="journal article" date="2019" name="Int. J. Syst. Evol. Microbiol.">
        <title>The Global Catalogue of Microorganisms (GCM) 10K type strain sequencing project: providing services to taxonomists for standard genome sequencing and annotation.</title>
        <authorList>
            <consortium name="The Broad Institute Genomics Platform"/>
            <consortium name="The Broad Institute Genome Sequencing Center for Infectious Disease"/>
            <person name="Wu L."/>
            <person name="Ma J."/>
        </authorList>
    </citation>
    <scope>NUCLEOTIDE SEQUENCE [LARGE SCALE GENOMIC DNA]</scope>
    <source>
        <strain evidence="3">CCUG 53903</strain>
    </source>
</reference>
<feature type="region of interest" description="Disordered" evidence="1">
    <location>
        <begin position="65"/>
        <end position="86"/>
    </location>
</feature>
<dbReference type="Proteomes" id="UP001596058">
    <property type="component" value="Unassembled WGS sequence"/>
</dbReference>
<evidence type="ECO:0000313" key="2">
    <source>
        <dbReference type="EMBL" id="MFC5833182.1"/>
    </source>
</evidence>
<comment type="caution">
    <text evidence="2">The sequence shown here is derived from an EMBL/GenBank/DDBJ whole genome shotgun (WGS) entry which is preliminary data.</text>
</comment>
<keyword evidence="3" id="KW-1185">Reference proteome</keyword>
<feature type="compositionally biased region" description="Polar residues" evidence="1">
    <location>
        <begin position="75"/>
        <end position="86"/>
    </location>
</feature>
<organism evidence="2 3">
    <name type="scientific">Nonomuraea insulae</name>
    <dbReference type="NCBI Taxonomy" id="1616787"/>
    <lineage>
        <taxon>Bacteria</taxon>
        <taxon>Bacillati</taxon>
        <taxon>Actinomycetota</taxon>
        <taxon>Actinomycetes</taxon>
        <taxon>Streptosporangiales</taxon>
        <taxon>Streptosporangiaceae</taxon>
        <taxon>Nonomuraea</taxon>
    </lineage>
</organism>